<dbReference type="GO" id="GO:0000272">
    <property type="term" value="P:polysaccharide catabolic process"/>
    <property type="evidence" value="ECO:0007669"/>
    <property type="project" value="UniProtKB-KW"/>
</dbReference>
<evidence type="ECO:0000256" key="15">
    <source>
        <dbReference type="ARBA" id="ARBA00043078"/>
    </source>
</evidence>
<keyword evidence="12" id="KW-0624">Polysaccharide degradation</keyword>
<dbReference type="AlphaFoldDB" id="A0A7C3I6R1"/>
<dbReference type="GO" id="GO:0004553">
    <property type="term" value="F:hydrolase activity, hydrolyzing O-glycosyl compounds"/>
    <property type="evidence" value="ECO:0007669"/>
    <property type="project" value="InterPro"/>
</dbReference>
<dbReference type="Pfam" id="PF00332">
    <property type="entry name" value="Glyco_hydro_17"/>
    <property type="match status" value="1"/>
</dbReference>
<dbReference type="SUPFAM" id="SSF51445">
    <property type="entry name" value="(Trans)glycosidases"/>
    <property type="match status" value="1"/>
</dbReference>
<keyword evidence="3" id="KW-1003">Cell membrane</keyword>
<evidence type="ECO:0000256" key="12">
    <source>
        <dbReference type="ARBA" id="ARBA00023326"/>
    </source>
</evidence>
<accession>A0A7C3I6R1</accession>
<dbReference type="InterPro" id="IPR050732">
    <property type="entry name" value="Beta-glucan_modifiers"/>
</dbReference>
<evidence type="ECO:0000256" key="13">
    <source>
        <dbReference type="ARBA" id="ARBA00037649"/>
    </source>
</evidence>
<evidence type="ECO:0000256" key="11">
    <source>
        <dbReference type="ARBA" id="ARBA00023316"/>
    </source>
</evidence>
<dbReference type="GO" id="GO:0071555">
    <property type="term" value="P:cell wall organization"/>
    <property type="evidence" value="ECO:0007669"/>
    <property type="project" value="UniProtKB-KW"/>
</dbReference>
<evidence type="ECO:0000256" key="6">
    <source>
        <dbReference type="ARBA" id="ARBA00022729"/>
    </source>
</evidence>
<dbReference type="InterPro" id="IPR017853">
    <property type="entry name" value="GH"/>
</dbReference>
<gene>
    <name evidence="16" type="ORF">ENS59_07295</name>
</gene>
<name>A0A7C3I6R1_9SPIR</name>
<keyword evidence="6" id="KW-0732">Signal</keyword>
<comment type="function">
    <text evidence="13">Glucanases play a role in cell expansion during growth, in cell-cell fusion during mating, and in spore release during sporulation. This enzyme may be involved in beta-glucan degradation. Active on laminarin and lichenan.</text>
</comment>
<keyword evidence="9" id="KW-0325">Glycoprotein</keyword>
<keyword evidence="4" id="KW-0134">Cell wall</keyword>
<dbReference type="Gene3D" id="3.20.20.80">
    <property type="entry name" value="Glycosidases"/>
    <property type="match status" value="1"/>
</dbReference>
<evidence type="ECO:0000313" key="16">
    <source>
        <dbReference type="EMBL" id="HFH29302.1"/>
    </source>
</evidence>
<dbReference type="EMBL" id="DSVL01000224">
    <property type="protein sequence ID" value="HFH29302.1"/>
    <property type="molecule type" value="Genomic_DNA"/>
</dbReference>
<keyword evidence="11" id="KW-0961">Cell wall biogenesis/degradation</keyword>
<keyword evidence="10" id="KW-0119">Carbohydrate metabolism</keyword>
<sequence>MSSRGYKLLSLLGASVGTEDVAELVQKQRTFMEEKIPGLCFSPYLEGQKPGDQLSEAQIRMRMDIIAPYTRAVRSFSCTEGNELIPKIAKEYGLRTLVGAWIGDDAEKNKQEIAGLIEVAKAGYVDVAAVGNEVMLRKELSEDELLGYIQRVKDALPGIPVGYVDAYYQFEEHPRIAEACDVILTNCYPFWEACPLEFSLPYIKDMYNRARKAGKGKPVIITETGWPNIGTAFHGAIPSKENALKYFNDVMSWVKEEGIELYYFSSFDETWKIDAEGDVGAYWGLWDKNGIYKY</sequence>
<evidence type="ECO:0000256" key="1">
    <source>
        <dbReference type="ARBA" id="ARBA00004191"/>
    </source>
</evidence>
<evidence type="ECO:0000256" key="8">
    <source>
        <dbReference type="ARBA" id="ARBA00023136"/>
    </source>
</evidence>
<protein>
    <recommendedName>
        <fullName evidence="15">Endo-1,3-beta-glucanase btgC</fullName>
    </recommendedName>
    <alternativeName>
        <fullName evidence="14">Laminarinase btgC</fullName>
    </alternativeName>
</protein>
<dbReference type="PANTHER" id="PTHR16631">
    <property type="entry name" value="GLUCAN 1,3-BETA-GLUCOSIDASE"/>
    <property type="match status" value="1"/>
</dbReference>
<comment type="caution">
    <text evidence="16">The sequence shown here is derived from an EMBL/GenBank/DDBJ whole genome shotgun (WGS) entry which is preliminary data.</text>
</comment>
<proteinExistence type="predicted"/>
<keyword evidence="8" id="KW-0472">Membrane</keyword>
<evidence type="ECO:0000256" key="14">
    <source>
        <dbReference type="ARBA" id="ARBA00042373"/>
    </source>
</evidence>
<evidence type="ECO:0000256" key="9">
    <source>
        <dbReference type="ARBA" id="ARBA00023180"/>
    </source>
</evidence>
<evidence type="ECO:0000256" key="7">
    <source>
        <dbReference type="ARBA" id="ARBA00022801"/>
    </source>
</evidence>
<evidence type="ECO:0000256" key="4">
    <source>
        <dbReference type="ARBA" id="ARBA00022512"/>
    </source>
</evidence>
<evidence type="ECO:0000256" key="10">
    <source>
        <dbReference type="ARBA" id="ARBA00023277"/>
    </source>
</evidence>
<evidence type="ECO:0000256" key="3">
    <source>
        <dbReference type="ARBA" id="ARBA00022475"/>
    </source>
</evidence>
<evidence type="ECO:0000256" key="5">
    <source>
        <dbReference type="ARBA" id="ARBA00022525"/>
    </source>
</evidence>
<comment type="subcellular location">
    <subcellularLocation>
        <location evidence="2">Cell membrane</location>
    </subcellularLocation>
    <subcellularLocation>
        <location evidence="1">Secreted</location>
        <location evidence="1">Cell wall</location>
    </subcellularLocation>
</comment>
<reference evidence="16" key="1">
    <citation type="journal article" date="2020" name="mSystems">
        <title>Genome- and Community-Level Interaction Insights into Carbon Utilization and Element Cycling Functions of Hydrothermarchaeota in Hydrothermal Sediment.</title>
        <authorList>
            <person name="Zhou Z."/>
            <person name="Liu Y."/>
            <person name="Xu W."/>
            <person name="Pan J."/>
            <person name="Luo Z.H."/>
            <person name="Li M."/>
        </authorList>
    </citation>
    <scope>NUCLEOTIDE SEQUENCE [LARGE SCALE GENOMIC DNA]</scope>
    <source>
        <strain evidence="16">SpSt-503</strain>
    </source>
</reference>
<dbReference type="GO" id="GO:0005886">
    <property type="term" value="C:plasma membrane"/>
    <property type="evidence" value="ECO:0007669"/>
    <property type="project" value="UniProtKB-SubCell"/>
</dbReference>
<dbReference type="PANTHER" id="PTHR16631:SF17">
    <property type="entry name" value="GLUCAN ENDO-1,3-BETA-GLUCOSIDASE BTGC"/>
    <property type="match status" value="1"/>
</dbReference>
<dbReference type="InterPro" id="IPR000490">
    <property type="entry name" value="Glyco_hydro_17"/>
</dbReference>
<organism evidence="16">
    <name type="scientific">Gracilinema caldarium</name>
    <dbReference type="NCBI Taxonomy" id="215591"/>
    <lineage>
        <taxon>Bacteria</taxon>
        <taxon>Pseudomonadati</taxon>
        <taxon>Spirochaetota</taxon>
        <taxon>Spirochaetia</taxon>
        <taxon>Spirochaetales</taxon>
        <taxon>Breznakiellaceae</taxon>
        <taxon>Gracilinema</taxon>
    </lineage>
</organism>
<evidence type="ECO:0000256" key="2">
    <source>
        <dbReference type="ARBA" id="ARBA00004236"/>
    </source>
</evidence>
<keyword evidence="7 16" id="KW-0378">Hydrolase</keyword>
<keyword evidence="5" id="KW-0964">Secreted</keyword>